<evidence type="ECO:0000256" key="3">
    <source>
        <dbReference type="ARBA" id="ARBA00021310"/>
    </source>
</evidence>
<dbReference type="PANTHER" id="PTHR33991">
    <property type="entry name" value="DNA REPAIR PROTEIN RECO"/>
    <property type="match status" value="1"/>
</dbReference>
<dbReference type="eggNOG" id="COG1381">
    <property type="taxonomic scope" value="Bacteria"/>
</dbReference>
<dbReference type="SUPFAM" id="SSF50249">
    <property type="entry name" value="Nucleic acid-binding proteins"/>
    <property type="match status" value="1"/>
</dbReference>
<dbReference type="HAMAP" id="MF_00201">
    <property type="entry name" value="RecO"/>
    <property type="match status" value="1"/>
</dbReference>
<dbReference type="SUPFAM" id="SSF57863">
    <property type="entry name" value="ArfGap/RecO-like zinc finger"/>
    <property type="match status" value="1"/>
</dbReference>
<dbReference type="RefSeq" id="WP_009139202.1">
    <property type="nucleotide sequence ID" value="NZ_JH815198.1"/>
</dbReference>
<evidence type="ECO:0000256" key="8">
    <source>
        <dbReference type="HAMAP-Rule" id="MF_00201"/>
    </source>
</evidence>
<evidence type="ECO:0000313" key="10">
    <source>
        <dbReference type="EMBL" id="EJZ83483.1"/>
    </source>
</evidence>
<keyword evidence="11" id="KW-1185">Reference proteome</keyword>
<keyword evidence="4 8" id="KW-0227">DNA damage</keyword>
<organism evidence="10 11">
    <name type="scientific">Slackia piriformis YIT 12062</name>
    <dbReference type="NCBI Taxonomy" id="742818"/>
    <lineage>
        <taxon>Bacteria</taxon>
        <taxon>Bacillati</taxon>
        <taxon>Actinomycetota</taxon>
        <taxon>Coriobacteriia</taxon>
        <taxon>Eggerthellales</taxon>
        <taxon>Eggerthellaceae</taxon>
        <taxon>Slackia</taxon>
    </lineage>
</organism>
<keyword evidence="6 8" id="KW-0234">DNA repair</keyword>
<dbReference type="Gene3D" id="2.40.50.140">
    <property type="entry name" value="Nucleic acid-binding proteins"/>
    <property type="match status" value="1"/>
</dbReference>
<evidence type="ECO:0000256" key="1">
    <source>
        <dbReference type="ARBA" id="ARBA00003065"/>
    </source>
</evidence>
<gene>
    <name evidence="8" type="primary">recO</name>
    <name evidence="10" type="ORF">HMPREF9451_00988</name>
</gene>
<evidence type="ECO:0000256" key="4">
    <source>
        <dbReference type="ARBA" id="ARBA00022763"/>
    </source>
</evidence>
<evidence type="ECO:0000256" key="2">
    <source>
        <dbReference type="ARBA" id="ARBA00007452"/>
    </source>
</evidence>
<dbReference type="PANTHER" id="PTHR33991:SF1">
    <property type="entry name" value="DNA REPAIR PROTEIN RECO"/>
    <property type="match status" value="1"/>
</dbReference>
<sequence>MVGPTYSLHAIVLRKTKLGESDLILTLLAEDGRQVRAVAKGARKPNSPFSSRLEIFAEVEALMASGKSLDIVKEVRLVDAHQGIVFDAQHAAACAPVVDLASRLTQPDLASPKMFALLSSALGHACSCNAEEALAVCAAFMLKAFSFAGFRPCFDRCVGCGVSMPLSCTETARDTVLFSAAEGGVVCSRCLLFSDAQRIPVEVLSWAHFLLMSTFDDVVASRPPCRVMFEILHLCQSWVREHVGSRLKSLDFLFVSGLF</sequence>
<proteinExistence type="inferred from homology"/>
<evidence type="ECO:0000256" key="6">
    <source>
        <dbReference type="ARBA" id="ARBA00023204"/>
    </source>
</evidence>
<dbReference type="InterPro" id="IPR037278">
    <property type="entry name" value="ARFGAP/RecO"/>
</dbReference>
<dbReference type="GO" id="GO:0006310">
    <property type="term" value="P:DNA recombination"/>
    <property type="evidence" value="ECO:0007669"/>
    <property type="project" value="UniProtKB-UniRule"/>
</dbReference>
<protein>
    <recommendedName>
        <fullName evidence="3 8">DNA repair protein RecO</fullName>
    </recommendedName>
    <alternativeName>
        <fullName evidence="7 8">Recombination protein O</fullName>
    </alternativeName>
</protein>
<dbReference type="FunCoup" id="K0YJU7">
    <property type="interactions" value="2"/>
</dbReference>
<accession>K0YJU7</accession>
<dbReference type="InParanoid" id="K0YJU7"/>
<comment type="function">
    <text evidence="1 8">Involved in DNA repair and RecF pathway recombination.</text>
</comment>
<name>K0YJU7_9ACTN</name>
<evidence type="ECO:0000313" key="11">
    <source>
        <dbReference type="Proteomes" id="UP000006069"/>
    </source>
</evidence>
<dbReference type="InterPro" id="IPR042242">
    <property type="entry name" value="RecO_C"/>
</dbReference>
<reference evidence="10 11" key="1">
    <citation type="submission" date="2012-08" db="EMBL/GenBank/DDBJ databases">
        <title>The Genome Sequence of Slackia piriformis YIT 12062.</title>
        <authorList>
            <consortium name="The Broad Institute Genome Sequencing Platform"/>
            <person name="Earl A."/>
            <person name="Ward D."/>
            <person name="Feldgarden M."/>
            <person name="Gevers D."/>
            <person name="Morotomi M."/>
            <person name="Walker B."/>
            <person name="Young S.K."/>
            <person name="Zeng Q."/>
            <person name="Gargeya S."/>
            <person name="Fitzgerald M."/>
            <person name="Haas B."/>
            <person name="Abouelleil A."/>
            <person name="Alvarado L."/>
            <person name="Arachchi H.M."/>
            <person name="Berlin A.M."/>
            <person name="Chapman S.B."/>
            <person name="Goldberg J."/>
            <person name="Griggs A."/>
            <person name="Gujja S."/>
            <person name="Hansen M."/>
            <person name="Howarth C."/>
            <person name="Imamovic A."/>
            <person name="Larimer J."/>
            <person name="McCowen C."/>
            <person name="Montmayeur A."/>
            <person name="Murphy C."/>
            <person name="Neiman D."/>
            <person name="Pearson M."/>
            <person name="Priest M."/>
            <person name="Roberts A."/>
            <person name="Saif S."/>
            <person name="Shea T."/>
            <person name="Sisk P."/>
            <person name="Sykes S."/>
            <person name="Wortman J."/>
            <person name="Nusbaum C."/>
            <person name="Birren B."/>
        </authorList>
    </citation>
    <scope>NUCLEOTIDE SEQUENCE [LARGE SCALE GENOMIC DNA]</scope>
    <source>
        <strain evidence="10 11">YIT 12062</strain>
    </source>
</reference>
<dbReference type="PATRIC" id="fig|742818.3.peg.1048"/>
<keyword evidence="5 8" id="KW-0233">DNA recombination</keyword>
<dbReference type="NCBIfam" id="TIGR00613">
    <property type="entry name" value="reco"/>
    <property type="match status" value="1"/>
</dbReference>
<dbReference type="HOGENOM" id="CLU_066632_1_0_11"/>
<dbReference type="InterPro" id="IPR003717">
    <property type="entry name" value="RecO"/>
</dbReference>
<dbReference type="InterPro" id="IPR012340">
    <property type="entry name" value="NA-bd_OB-fold"/>
</dbReference>
<dbReference type="OrthoDB" id="9812244at2"/>
<comment type="similarity">
    <text evidence="2 8">Belongs to the RecO family.</text>
</comment>
<dbReference type="GO" id="GO:0006302">
    <property type="term" value="P:double-strand break repair"/>
    <property type="evidence" value="ECO:0007669"/>
    <property type="project" value="TreeGrafter"/>
</dbReference>
<dbReference type="Gene3D" id="1.20.1440.120">
    <property type="entry name" value="Recombination protein O, C-terminal domain"/>
    <property type="match status" value="1"/>
</dbReference>
<evidence type="ECO:0000256" key="5">
    <source>
        <dbReference type="ARBA" id="ARBA00023172"/>
    </source>
</evidence>
<comment type="caution">
    <text evidence="10">The sequence shown here is derived from an EMBL/GenBank/DDBJ whole genome shotgun (WGS) entry which is preliminary data.</text>
</comment>
<dbReference type="AlphaFoldDB" id="K0YJU7"/>
<evidence type="ECO:0000256" key="7">
    <source>
        <dbReference type="ARBA" id="ARBA00033409"/>
    </source>
</evidence>
<dbReference type="GO" id="GO:0043590">
    <property type="term" value="C:bacterial nucleoid"/>
    <property type="evidence" value="ECO:0007669"/>
    <property type="project" value="TreeGrafter"/>
</dbReference>
<dbReference type="Pfam" id="PF02565">
    <property type="entry name" value="RecO_C"/>
    <property type="match status" value="1"/>
</dbReference>
<dbReference type="EMBL" id="ADMD01000007">
    <property type="protein sequence ID" value="EJZ83483.1"/>
    <property type="molecule type" value="Genomic_DNA"/>
</dbReference>
<dbReference type="Pfam" id="PF11967">
    <property type="entry name" value="RecO_N"/>
    <property type="match status" value="1"/>
</dbReference>
<dbReference type="InterPro" id="IPR022572">
    <property type="entry name" value="DNA_rep/recomb_RecO_N"/>
</dbReference>
<feature type="domain" description="DNA replication/recombination mediator RecO N-terminal" evidence="9">
    <location>
        <begin position="6"/>
        <end position="79"/>
    </location>
</feature>
<evidence type="ECO:0000259" key="9">
    <source>
        <dbReference type="Pfam" id="PF11967"/>
    </source>
</evidence>
<dbReference type="Proteomes" id="UP000006069">
    <property type="component" value="Unassembled WGS sequence"/>
</dbReference>